<accession>A0ABS4K4N2</accession>
<dbReference type="EMBL" id="JAGGLL010000014">
    <property type="protein sequence ID" value="MBP2022221.1"/>
    <property type="molecule type" value="Genomic_DNA"/>
</dbReference>
<organism evidence="1 2">
    <name type="scientific">Clostridium punense</name>
    <dbReference type="NCBI Taxonomy" id="1054297"/>
    <lineage>
        <taxon>Bacteria</taxon>
        <taxon>Bacillati</taxon>
        <taxon>Bacillota</taxon>
        <taxon>Clostridia</taxon>
        <taxon>Eubacteriales</taxon>
        <taxon>Clostridiaceae</taxon>
        <taxon>Clostridium</taxon>
    </lineage>
</organism>
<reference evidence="1 2" key="1">
    <citation type="submission" date="2021-03" db="EMBL/GenBank/DDBJ databases">
        <title>Genomic Encyclopedia of Type Strains, Phase IV (KMG-IV): sequencing the most valuable type-strain genomes for metagenomic binning, comparative biology and taxonomic classification.</title>
        <authorList>
            <person name="Goeker M."/>
        </authorList>
    </citation>
    <scope>NUCLEOTIDE SEQUENCE [LARGE SCALE GENOMIC DNA]</scope>
    <source>
        <strain evidence="1 2">DSM 28650</strain>
    </source>
</reference>
<dbReference type="Proteomes" id="UP001519308">
    <property type="component" value="Unassembled WGS sequence"/>
</dbReference>
<proteinExistence type="predicted"/>
<gene>
    <name evidence="1" type="ORF">J2Z44_002022</name>
</gene>
<evidence type="ECO:0000313" key="2">
    <source>
        <dbReference type="Proteomes" id="UP001519308"/>
    </source>
</evidence>
<evidence type="ECO:0000313" key="1">
    <source>
        <dbReference type="EMBL" id="MBP2022221.1"/>
    </source>
</evidence>
<sequence length="459" mass="54356">MKYIGPFLRINVLDNTNIKSQLFYLSKESIRHIALHSGCGIISKNEDLKSKHLPKNDDIINSNISPLLCVYRKADGKLIKENSKLSWNHRKFKKEINICSNAYMTLSLLELIEYYSKFIDVDEKKYSLRNYLLNLVGEQLEFYAIYCRNNEGVFIDKYDSTDPMCQEYTLTDKDLKFSFSTQGLLMAAYYKYSLYKDSEDNQFKNFALDILNMFKQFKNEIYNIPHDELVKVCFAFNIFYKYSQLEDAKTLLLDFSDLMVENLKHIPSSVIKDKIDISCLAYINCIMLNNLTHMAKFKDTANKIYFNLEKLYQPDKGIFVKDIEEKENKFNCDEIVLYLYMVILQNEYDSNKDKDVDYSMVHNIYKNQIINSGIILSWPEVPDLDNVERYRNFSSKAEDLLKDEYFRMPSMPSPESNELAPIFIKYVTLNKRKERYKQYKHSFDASKNMFIFFLILFLN</sequence>
<name>A0ABS4K4N2_9CLOT</name>
<protein>
    <submittedName>
        <fullName evidence="1">Uncharacterized protein</fullName>
    </submittedName>
</protein>
<comment type="caution">
    <text evidence="1">The sequence shown here is derived from an EMBL/GenBank/DDBJ whole genome shotgun (WGS) entry which is preliminary data.</text>
</comment>
<dbReference type="RefSeq" id="WP_209649540.1">
    <property type="nucleotide sequence ID" value="NZ_JAGGLL010000014.1"/>
</dbReference>
<keyword evidence="2" id="KW-1185">Reference proteome</keyword>